<gene>
    <name evidence="1" type="ORF">E4N76_00620</name>
</gene>
<keyword evidence="2" id="KW-1185">Reference proteome</keyword>
<organism evidence="1 2">
    <name type="scientific">Treponema putidum</name>
    <dbReference type="NCBI Taxonomy" id="221027"/>
    <lineage>
        <taxon>Bacteria</taxon>
        <taxon>Pseudomonadati</taxon>
        <taxon>Spirochaetota</taxon>
        <taxon>Spirochaetia</taxon>
        <taxon>Spirochaetales</taxon>
        <taxon>Treponemataceae</taxon>
        <taxon>Treponema</taxon>
    </lineage>
</organism>
<dbReference type="RefSeq" id="WP_255805678.1">
    <property type="nucleotide sequence ID" value="NZ_CP038802.1"/>
</dbReference>
<reference evidence="1" key="1">
    <citation type="submission" date="2019-04" db="EMBL/GenBank/DDBJ databases">
        <title>Whole genome sequencing of oral phylogroup 2 treponemes.</title>
        <authorList>
            <person name="Chan Y."/>
            <person name="Zeng H.H."/>
            <person name="Yu X.L."/>
            <person name="Leung W.K."/>
            <person name="Watt R.M."/>
        </authorList>
    </citation>
    <scope>NUCLEOTIDE SEQUENCE</scope>
    <source>
        <strain evidence="1">OMZ 847</strain>
    </source>
</reference>
<name>A0ABY5HQ83_9SPIR</name>
<protein>
    <submittedName>
        <fullName evidence="1">Uncharacterized protein</fullName>
    </submittedName>
</protein>
<dbReference type="EMBL" id="CP038802">
    <property type="protein sequence ID" value="UTY27653.1"/>
    <property type="molecule type" value="Genomic_DNA"/>
</dbReference>
<dbReference type="Proteomes" id="UP001059401">
    <property type="component" value="Chromosome"/>
</dbReference>
<accession>A0ABY5HQ83</accession>
<evidence type="ECO:0000313" key="2">
    <source>
        <dbReference type="Proteomes" id="UP001059401"/>
    </source>
</evidence>
<sequence>MKLIHKSAQPEIKIYDYDAPNEPIFVLSPKGGYTQLLDYSFSEKTGDLNGSFNFSIAGGDNNLFDKIKPLHIVKIFEGSNIPCFTGIINARNLSCSMGDSGVRRSISFSGNSITSLIANFQLIMDLKFLHVLKVQDADSLNKELIINIAELQANENLTIKQFLDLTWKTYLNYTGVAGKVSPAESADKTKSAPSNILVYTIIKNFMTENFFEIGNAAPLPIPIANAFFNQDINTVLQIWQTILSPPVYEIFSRVNKEGKTRVVVRETPFDSKDWINLPIYEIKSYVLKDYSLRLSDEEVYTAFLGYIEGSELSPDQYVIIEEADANKRDGSIISKDNKKFNIYGLKLCQVGFRGYHKDKQEMQQTVNAMKNFSERLKKWFGKLDEMYTGSATIINTFDDDYKNRPHCGGRVKFLGGEFYIQGVEHRWSYGGAPVINLSLIRGGIYDGKGNFIMTIPDMGTSGIEFKDED</sequence>
<proteinExistence type="predicted"/>
<evidence type="ECO:0000313" key="1">
    <source>
        <dbReference type="EMBL" id="UTY27653.1"/>
    </source>
</evidence>